<name>A0A3N4I9N7_ASCIM</name>
<comment type="function">
    <text evidence="1">Involved in endocytosis.</text>
</comment>
<dbReference type="OrthoDB" id="29013at2759"/>
<dbReference type="InterPro" id="IPR019734">
    <property type="entry name" value="TPR_rpt"/>
</dbReference>
<feature type="compositionally biased region" description="Pro residues" evidence="4">
    <location>
        <begin position="900"/>
        <end position="910"/>
    </location>
</feature>
<dbReference type="EMBL" id="ML119669">
    <property type="protein sequence ID" value="RPA82805.1"/>
    <property type="molecule type" value="Genomic_DNA"/>
</dbReference>
<evidence type="ECO:0000256" key="4">
    <source>
        <dbReference type="SAM" id="MobiDB-lite"/>
    </source>
</evidence>
<feature type="region of interest" description="Disordered" evidence="4">
    <location>
        <begin position="232"/>
        <end position="253"/>
    </location>
</feature>
<accession>A0A3N4I9N7</accession>
<feature type="compositionally biased region" description="Polar residues" evidence="4">
    <location>
        <begin position="801"/>
        <end position="818"/>
    </location>
</feature>
<dbReference type="PANTHER" id="PTHR23083:SF464">
    <property type="entry name" value="TETRATRICOPEPTIDE REPEAT DOMAIN 7, ISOFORM A"/>
    <property type="match status" value="1"/>
</dbReference>
<gene>
    <name evidence="5" type="ORF">BJ508DRAFT_413967</name>
</gene>
<feature type="compositionally biased region" description="Basic residues" evidence="4">
    <location>
        <begin position="929"/>
        <end position="945"/>
    </location>
</feature>
<sequence>MATPKAVGYLQELDLARCKGEWGKVPELARKVQKHAPGRSCLCTVARAEAKLHLSYLPAPASTSPHFAGFASALEQLEGPIKEELANANQLSPKLPTPADKASAFITVEDIFQAKVTAGWLAYLKQDYDNALSTLPTEQEALKLNPSDGEMEYTRVLVLKCFVLKGLVLEVLRADDGSVPLSVYKQAIRLPHSSALGQYEEGILWGEKALGRYAVVAYDCWEKEEAKLRAEGRTSQTLEHLSENAETDGTQRSNRSSVVAVSGFVDDVTVMFAFRRFNNFLQEVRKRAVSSNREVERREVYRSYLRFLACFLKDTSEEYQNQLELQLRQRQQIPTQLGGAQQNESHTSLGIASAVASTVAIVGADATGLPVSREELKQEVKFVEKIYGDYLFTGLGFPSADEVHEEVLEFVDLVMQNWRSMGSTGEDAKDVVEVLYRSSTKTYHSPRILRHLFLTLSSTGNFHDAALAIDTYMEIVLKARSRIAKGSHELDMDDYSTIITAVSEAIKILVRYVGDGKKALELSDHIEDWLAEWRLVVQDELEDEETETVTEPETLAVAWRAVGIANACWARQTVETADRTECQEKAISAFRKGISYDPQDVDALYDLAIVLAETRDIEAAIDTVKQALGSLEQPITLDSDGPPVEMNEVHREYLRKSIPILHLLALLLSSSQEFDTAERMCEAAFDLFGGEMAILQTDKSTMNFDNFRDHRWNLVNGLSLGEKERLLELKMTQIALVEAQEDADSAVNMADELLTMYRSLFGNLAANEITAQVKLEEPAPVVRPSTKRSMFAGRRSKRDSLSSVAPGSSANDLSQASTLKPDGASRGVSQQASREAINAPNPTIAVTDPNGANQEDKSAATKSRRSRVGSLTGSIRRKKSVGSVKSVKRAIGGSLSEVPSTPPPPIPRTGPPAAEKSPGMDSGSTTPAHPHRQKLKDLVHHHHHDKREGSGTSNADARPVNSSEPGLAITTEGDGITHSFPQDEMPHPVRGLGAHHDETKRSIKRPPSLPEPSLTEEDVKKRVSGILLRVWLLIAGLYRRAHQLEEATNAIKEAWTLVGADEEREADVWVEEGLLFIARSLPTQATNAFDTAIALQPDHTYAIVGLCNILLNIYVPPTATSTANPAAETSTGITNAQNIGSRTIVTEPELTALAKRDRAYGLLNTLTKLKNGWDCSEAWFALATAYEKGSQFDKARECLWWCVRLEDTRPVRGWSRVGVYVL</sequence>
<dbReference type="PROSITE" id="PS50005">
    <property type="entry name" value="TPR"/>
    <property type="match status" value="1"/>
</dbReference>
<dbReference type="Proteomes" id="UP000275078">
    <property type="component" value="Unassembled WGS sequence"/>
</dbReference>
<dbReference type="AlphaFoldDB" id="A0A3N4I9N7"/>
<protein>
    <recommendedName>
        <fullName evidence="7">TPR-like protein</fullName>
    </recommendedName>
</protein>
<evidence type="ECO:0008006" key="7">
    <source>
        <dbReference type="Google" id="ProtNLM"/>
    </source>
</evidence>
<keyword evidence="3" id="KW-0802">TPR repeat</keyword>
<evidence type="ECO:0000256" key="3">
    <source>
        <dbReference type="PROSITE-ProRule" id="PRU00339"/>
    </source>
</evidence>
<feature type="region of interest" description="Disordered" evidence="4">
    <location>
        <begin position="783"/>
        <end position="1017"/>
    </location>
</feature>
<evidence type="ECO:0000256" key="2">
    <source>
        <dbReference type="ARBA" id="ARBA00038251"/>
    </source>
</evidence>
<dbReference type="SUPFAM" id="SSF48452">
    <property type="entry name" value="TPR-like"/>
    <property type="match status" value="1"/>
</dbReference>
<evidence type="ECO:0000313" key="6">
    <source>
        <dbReference type="Proteomes" id="UP000275078"/>
    </source>
</evidence>
<proteinExistence type="inferred from homology"/>
<dbReference type="Gene3D" id="1.25.40.10">
    <property type="entry name" value="Tetratricopeptide repeat domain"/>
    <property type="match status" value="2"/>
</dbReference>
<comment type="similarity">
    <text evidence="2">Belongs to the YPP1 family.</text>
</comment>
<dbReference type="STRING" id="1160509.A0A3N4I9N7"/>
<dbReference type="SMART" id="SM00028">
    <property type="entry name" value="TPR"/>
    <property type="match status" value="6"/>
</dbReference>
<evidence type="ECO:0000256" key="1">
    <source>
        <dbReference type="ARBA" id="ARBA00002550"/>
    </source>
</evidence>
<feature type="compositionally biased region" description="Polar residues" evidence="4">
    <location>
        <begin position="950"/>
        <end position="964"/>
    </location>
</feature>
<keyword evidence="6" id="KW-1185">Reference proteome</keyword>
<reference evidence="5 6" key="1">
    <citation type="journal article" date="2018" name="Nat. Ecol. Evol.">
        <title>Pezizomycetes genomes reveal the molecular basis of ectomycorrhizal truffle lifestyle.</title>
        <authorList>
            <person name="Murat C."/>
            <person name="Payen T."/>
            <person name="Noel B."/>
            <person name="Kuo A."/>
            <person name="Morin E."/>
            <person name="Chen J."/>
            <person name="Kohler A."/>
            <person name="Krizsan K."/>
            <person name="Balestrini R."/>
            <person name="Da Silva C."/>
            <person name="Montanini B."/>
            <person name="Hainaut M."/>
            <person name="Levati E."/>
            <person name="Barry K.W."/>
            <person name="Belfiori B."/>
            <person name="Cichocki N."/>
            <person name="Clum A."/>
            <person name="Dockter R.B."/>
            <person name="Fauchery L."/>
            <person name="Guy J."/>
            <person name="Iotti M."/>
            <person name="Le Tacon F."/>
            <person name="Lindquist E.A."/>
            <person name="Lipzen A."/>
            <person name="Malagnac F."/>
            <person name="Mello A."/>
            <person name="Molinier V."/>
            <person name="Miyauchi S."/>
            <person name="Poulain J."/>
            <person name="Riccioni C."/>
            <person name="Rubini A."/>
            <person name="Sitrit Y."/>
            <person name="Splivallo R."/>
            <person name="Traeger S."/>
            <person name="Wang M."/>
            <person name="Zifcakova L."/>
            <person name="Wipf D."/>
            <person name="Zambonelli A."/>
            <person name="Paolocci F."/>
            <person name="Nowrousian M."/>
            <person name="Ottonello S."/>
            <person name="Baldrian P."/>
            <person name="Spatafora J.W."/>
            <person name="Henrissat B."/>
            <person name="Nagy L.G."/>
            <person name="Aury J.M."/>
            <person name="Wincker P."/>
            <person name="Grigoriev I.V."/>
            <person name="Bonfante P."/>
            <person name="Martin F.M."/>
        </authorList>
    </citation>
    <scope>NUCLEOTIDE SEQUENCE [LARGE SCALE GENOMIC DNA]</scope>
    <source>
        <strain evidence="5 6">RN42</strain>
    </source>
</reference>
<dbReference type="InterPro" id="IPR051722">
    <property type="entry name" value="Endocytosis_PI4K-reg_protein"/>
</dbReference>
<evidence type="ECO:0000313" key="5">
    <source>
        <dbReference type="EMBL" id="RPA82805.1"/>
    </source>
</evidence>
<organism evidence="5 6">
    <name type="scientific">Ascobolus immersus RN42</name>
    <dbReference type="NCBI Taxonomy" id="1160509"/>
    <lineage>
        <taxon>Eukaryota</taxon>
        <taxon>Fungi</taxon>
        <taxon>Dikarya</taxon>
        <taxon>Ascomycota</taxon>
        <taxon>Pezizomycotina</taxon>
        <taxon>Pezizomycetes</taxon>
        <taxon>Pezizales</taxon>
        <taxon>Ascobolaceae</taxon>
        <taxon>Ascobolus</taxon>
    </lineage>
</organism>
<feature type="repeat" description="TPR" evidence="3">
    <location>
        <begin position="1066"/>
        <end position="1099"/>
    </location>
</feature>
<dbReference type="InterPro" id="IPR011990">
    <property type="entry name" value="TPR-like_helical_dom_sf"/>
</dbReference>
<dbReference type="PANTHER" id="PTHR23083">
    <property type="entry name" value="TETRATRICOPEPTIDE REPEAT PROTEIN, TPR"/>
    <property type="match status" value="1"/>
</dbReference>